<dbReference type="EMBL" id="GGEC01073035">
    <property type="protein sequence ID" value="MBX53519.1"/>
    <property type="molecule type" value="Transcribed_RNA"/>
</dbReference>
<organism evidence="1">
    <name type="scientific">Rhizophora mucronata</name>
    <name type="common">Asiatic mangrove</name>
    <dbReference type="NCBI Taxonomy" id="61149"/>
    <lineage>
        <taxon>Eukaryota</taxon>
        <taxon>Viridiplantae</taxon>
        <taxon>Streptophyta</taxon>
        <taxon>Embryophyta</taxon>
        <taxon>Tracheophyta</taxon>
        <taxon>Spermatophyta</taxon>
        <taxon>Magnoliopsida</taxon>
        <taxon>eudicotyledons</taxon>
        <taxon>Gunneridae</taxon>
        <taxon>Pentapetalae</taxon>
        <taxon>rosids</taxon>
        <taxon>fabids</taxon>
        <taxon>Malpighiales</taxon>
        <taxon>Rhizophoraceae</taxon>
        <taxon>Rhizophora</taxon>
    </lineage>
</organism>
<evidence type="ECO:0000313" key="1">
    <source>
        <dbReference type="EMBL" id="MBX53519.1"/>
    </source>
</evidence>
<sequence length="35" mass="4121">MGCCRHPHIRSWLHLMCFVSYYVQCALSVCCTKML</sequence>
<name>A0A2P2PFR8_RHIMU</name>
<accession>A0A2P2PFR8</accession>
<reference evidence="1" key="1">
    <citation type="submission" date="2018-02" db="EMBL/GenBank/DDBJ databases">
        <title>Rhizophora mucronata_Transcriptome.</title>
        <authorList>
            <person name="Meera S.P."/>
            <person name="Sreeshan A."/>
            <person name="Augustine A."/>
        </authorList>
    </citation>
    <scope>NUCLEOTIDE SEQUENCE</scope>
    <source>
        <tissue evidence="1">Leaf</tissue>
    </source>
</reference>
<protein>
    <submittedName>
        <fullName evidence="1">Uncharacterized protein</fullName>
    </submittedName>
</protein>
<proteinExistence type="predicted"/>
<dbReference type="AlphaFoldDB" id="A0A2P2PFR8"/>